<proteinExistence type="predicted"/>
<dbReference type="InterPro" id="IPR014985">
    <property type="entry name" value="WbqC"/>
</dbReference>
<dbReference type="Proteomes" id="UP000219559">
    <property type="component" value="Unassembled WGS sequence"/>
</dbReference>
<evidence type="ECO:0000313" key="2">
    <source>
        <dbReference type="Proteomes" id="UP000219559"/>
    </source>
</evidence>
<keyword evidence="2" id="KW-1185">Reference proteome</keyword>
<gene>
    <name evidence="1" type="ORF">B7P33_06595</name>
</gene>
<accession>A0A2A4GAQ5</accession>
<dbReference type="AlphaFoldDB" id="A0A2A4GAQ5"/>
<reference evidence="1 2" key="1">
    <citation type="submission" date="2017-04" db="EMBL/GenBank/DDBJ databases">
        <title>A new member of the family Flavobacteriaceae isolated from ascidians.</title>
        <authorList>
            <person name="Chen L."/>
        </authorList>
    </citation>
    <scope>NUCLEOTIDE SEQUENCE [LARGE SCALE GENOMIC DNA]</scope>
    <source>
        <strain evidence="1 2">HQA918</strain>
    </source>
</reference>
<dbReference type="EMBL" id="NBWU01000002">
    <property type="protein sequence ID" value="PCE64832.1"/>
    <property type="molecule type" value="Genomic_DNA"/>
</dbReference>
<organism evidence="1 2">
    <name type="scientific">Sediminicola luteus</name>
    <dbReference type="NCBI Taxonomy" id="319238"/>
    <lineage>
        <taxon>Bacteria</taxon>
        <taxon>Pseudomonadati</taxon>
        <taxon>Bacteroidota</taxon>
        <taxon>Flavobacteriia</taxon>
        <taxon>Flavobacteriales</taxon>
        <taxon>Flavobacteriaceae</taxon>
        <taxon>Sediminicola</taxon>
    </lineage>
</organism>
<comment type="caution">
    <text evidence="1">The sequence shown here is derived from an EMBL/GenBank/DDBJ whole genome shotgun (WGS) entry which is preliminary data.</text>
</comment>
<evidence type="ECO:0008006" key="3">
    <source>
        <dbReference type="Google" id="ProtNLM"/>
    </source>
</evidence>
<sequence length="210" mass="24785">MPVLLHPSYAPNITQFAILAQREVYWEVQDNFQKQTFRNRTYICTDQGRHMMNIPIRHAGGEQGRQLYKAVKTDTDTPWQRTHWRTLETAYRTSPFFEYYEDELAPLFLEDTATDLLEFNLQLTERLCDCLQLPFPKNRTENYKTELDGIIDARWTVNAKDKRSYSLPHYVQVFGDRHGFIENLSVLDLLFNEGTNALSYLENTDLSFLE</sequence>
<protein>
    <recommendedName>
        <fullName evidence="3">WbqC family protein</fullName>
    </recommendedName>
</protein>
<dbReference type="OrthoDB" id="1523452at2"/>
<evidence type="ECO:0000313" key="1">
    <source>
        <dbReference type="EMBL" id="PCE64832.1"/>
    </source>
</evidence>
<name>A0A2A4GAQ5_9FLAO</name>
<dbReference type="Pfam" id="PF08889">
    <property type="entry name" value="WbqC"/>
    <property type="match status" value="1"/>
</dbReference>
<dbReference type="RefSeq" id="WP_097440111.1">
    <property type="nucleotide sequence ID" value="NZ_KZ300476.1"/>
</dbReference>